<sequence>MSVKSVLFGDLIRDVVDENVVVPILSDLDFSEAALLATTSPQEASYPNPLSNDVATEISSGLGVAFTMKLSEVVPFGTFFLGVDGSTFKFKVLSEGPIPVSALVSKIISSFSSINLPSQLTVADILAGSLKSFEYNADNDDMSVSAAIDDSIVIVPSILTLDDLSATFDIKSVESPPATNHDFSFELDSVWDIGGLEFTLSIAREPVSHDISAKGSLQDNLPVGSLIQQFGVSFLPSVLNNILQNAGFDSFVIADPSVSIILGDDWSVHVSGTAVINTWQCSVETLVGRVTNDLVMAAGITLSSVGIIPAVKGLTGGALDIGGIPGASILSNAQVAFVISAGSIPADQGLTISSPLLTDVNIVEGVNLAASFTLPTDCGQDDFCKVNKRLLGADIELRLFASLTTTSDLHLKAVVGTPVTISDGIVMQNVGFEIFVGTKMSIGITGSLEFETPPVTLTGGIGLSESGVYLQMSTQGMWNQAFGLDFLSIGNINLEVSIAPEPTVISSLQFGGRAVIGYQNDPSATPITGEGYIGVDIVNPGEDYCMGSVSALTIPAVLSAFGQNLQLPSFLSDIGFPQGVNFSFSPIVQALPNGVTIQQGFFFSGTMEILFFSVTADLKVDTTSLYASVTVTPFTIGNGLIQVSGSSSDTGPVLLVDIGWDPLKAELRIDGSVSVLGIQASTTITMDSTGTRFSIEGNFLNIFSASLDISANYGSLREADFMVAGTFKNDLFSTLQGKIETALNNIMNEANSALEDAKNDVAEKQQACDDARGPFNDAQAAVDSKKRDFDNAVAALQAEKAKFDSAVQSLDDKQQECDGMDCAWYNIPCQTEKGVCIAALEIAKGAVEVGKGSLSAAQGVVDASKLTLDAAIATLEATSTVVHDTCDVALVAAEEALTLAEEANKFGTKIAEKVVDTVFGTIDIQELGFSVEVAVAQTGHFDGWMVVSFFHEAAQRYDITFQLLSIDDMVSDIVDIVENYLGV</sequence>
<dbReference type="GeneID" id="109464207"/>
<organism evidence="2 3">
    <name type="scientific">Branchiostoma belcheri</name>
    <name type="common">Amphioxus</name>
    <dbReference type="NCBI Taxonomy" id="7741"/>
    <lineage>
        <taxon>Eukaryota</taxon>
        <taxon>Metazoa</taxon>
        <taxon>Chordata</taxon>
        <taxon>Cephalochordata</taxon>
        <taxon>Leptocardii</taxon>
        <taxon>Amphioxiformes</taxon>
        <taxon>Branchiostomatidae</taxon>
        <taxon>Branchiostoma</taxon>
    </lineage>
</organism>
<accession>A0A6P4XJJ0</accession>
<dbReference type="Proteomes" id="UP000515135">
    <property type="component" value="Unplaced"/>
</dbReference>
<keyword evidence="1" id="KW-0175">Coiled coil</keyword>
<evidence type="ECO:0000256" key="1">
    <source>
        <dbReference type="SAM" id="Coils"/>
    </source>
</evidence>
<dbReference type="KEGG" id="bbel:109464207"/>
<reference evidence="3" key="1">
    <citation type="submission" date="2025-08" db="UniProtKB">
        <authorList>
            <consortium name="RefSeq"/>
        </authorList>
    </citation>
    <scope>IDENTIFICATION</scope>
    <source>
        <tissue evidence="3">Gonad</tissue>
    </source>
</reference>
<name>A0A6P4XJJ0_BRABE</name>
<evidence type="ECO:0000313" key="2">
    <source>
        <dbReference type="Proteomes" id="UP000515135"/>
    </source>
</evidence>
<keyword evidence="2" id="KW-1185">Reference proteome</keyword>
<evidence type="ECO:0000313" key="3">
    <source>
        <dbReference type="RefSeq" id="XP_019616700.1"/>
    </source>
</evidence>
<dbReference type="RefSeq" id="XP_019616700.1">
    <property type="nucleotide sequence ID" value="XM_019761141.1"/>
</dbReference>
<dbReference type="AlphaFoldDB" id="A0A6P4XJJ0"/>
<gene>
    <name evidence="3" type="primary">LOC109464207</name>
</gene>
<feature type="coiled-coil region" evidence="1">
    <location>
        <begin position="740"/>
        <end position="767"/>
    </location>
</feature>
<protein>
    <submittedName>
        <fullName evidence="3">Uncharacterized protein LOC109464207</fullName>
    </submittedName>
</protein>
<proteinExistence type="predicted"/>
<dbReference type="OrthoDB" id="9992654at2759"/>